<accession>A0A147KMV0</accession>
<dbReference type="GO" id="GO:0004175">
    <property type="term" value="F:endopeptidase activity"/>
    <property type="evidence" value="ECO:0007669"/>
    <property type="project" value="UniProtKB-ARBA"/>
</dbReference>
<dbReference type="EMBL" id="LGEM01000003">
    <property type="protein sequence ID" value="KUP98606.1"/>
    <property type="molecule type" value="Genomic_DNA"/>
</dbReference>
<feature type="domain" description="CAAX prenyl protease 2/Lysostaphin resistance protein A-like" evidence="2">
    <location>
        <begin position="117"/>
        <end position="215"/>
    </location>
</feature>
<evidence type="ECO:0000259" key="2">
    <source>
        <dbReference type="Pfam" id="PF02517"/>
    </source>
</evidence>
<protein>
    <recommendedName>
        <fullName evidence="2">CAAX prenyl protease 2/Lysostaphin resistance protein A-like domain-containing protein</fullName>
    </recommendedName>
</protein>
<dbReference type="STRING" id="665004.AC529_00340"/>
<feature type="transmembrane region" description="Helical" evidence="1">
    <location>
        <begin position="115"/>
        <end position="136"/>
    </location>
</feature>
<dbReference type="AlphaFoldDB" id="A0A147KMV0"/>
<keyword evidence="1" id="KW-1133">Transmembrane helix</keyword>
<dbReference type="GO" id="GO:0080120">
    <property type="term" value="P:CAAX-box protein maturation"/>
    <property type="evidence" value="ECO:0007669"/>
    <property type="project" value="UniProtKB-ARBA"/>
</dbReference>
<keyword evidence="1" id="KW-0472">Membrane</keyword>
<feature type="transmembrane region" description="Helical" evidence="1">
    <location>
        <begin position="39"/>
        <end position="60"/>
    </location>
</feature>
<organism evidence="3 4">
    <name type="scientific">Thermobifida cellulosilytica TB100</name>
    <dbReference type="NCBI Taxonomy" id="665004"/>
    <lineage>
        <taxon>Bacteria</taxon>
        <taxon>Bacillati</taxon>
        <taxon>Actinomycetota</taxon>
        <taxon>Actinomycetes</taxon>
        <taxon>Streptosporangiales</taxon>
        <taxon>Nocardiopsidaceae</taxon>
        <taxon>Thermobifida</taxon>
    </lineage>
</organism>
<name>A0A147KMV0_THECS</name>
<keyword evidence="1" id="KW-0812">Transmembrane</keyword>
<reference evidence="4" key="1">
    <citation type="journal article" date="2017" name="Acta Aliment.">
        <title>Plant polysaccharide degrading enzyme system of Thermpbifida cellulosilytica TB100 revealed by de novo genome project data.</title>
        <authorList>
            <person name="Toth A."/>
            <person name="Baka E."/>
            <person name="Luzics S."/>
            <person name="Bata-Vidacs I."/>
            <person name="Nagy I."/>
            <person name="Balint B."/>
            <person name="Herceg R."/>
            <person name="Olasz F."/>
            <person name="Wilk T."/>
            <person name="Nagy T."/>
            <person name="Kriszt B."/>
            <person name="Nagy I."/>
            <person name="Kukolya J."/>
        </authorList>
    </citation>
    <scope>NUCLEOTIDE SEQUENCE [LARGE SCALE GENOMIC DNA]</scope>
    <source>
        <strain evidence="4">TB100</strain>
    </source>
</reference>
<comment type="caution">
    <text evidence="3">The sequence shown here is derived from an EMBL/GenBank/DDBJ whole genome shotgun (WGS) entry which is preliminary data.</text>
</comment>
<keyword evidence="4" id="KW-1185">Reference proteome</keyword>
<evidence type="ECO:0000256" key="1">
    <source>
        <dbReference type="SAM" id="Phobius"/>
    </source>
</evidence>
<dbReference type="InterPro" id="IPR003675">
    <property type="entry name" value="Rce1/LyrA-like_dom"/>
</dbReference>
<sequence length="271" mass="28807">MPAAPTPFRFFLLTFALAAPFWVLGFLVASPDRVPMDMPVSALMFVCPGLAATLLTWRSGGRAAVRALWARLLVPPRPVRWAWYAAAPLVSAGPLLVHALAHLAGVPVTAARTTLPTLLALVALYLVAAAAEEAGWTAYATDALCDRWGAAPAAVVIGVVTSAWHVVPWSQVHPPDWVAWQFLASVALRVLWTWVYANTGRSVPAVVACHLFVNLWGTLTPTFDSPAAHAATAAVTTAAAAAVLLLWDGRTLARPRRRAHRAAGTAPEGRP</sequence>
<feature type="transmembrane region" description="Helical" evidence="1">
    <location>
        <begin position="148"/>
        <end position="166"/>
    </location>
</feature>
<evidence type="ECO:0000313" key="4">
    <source>
        <dbReference type="Proteomes" id="UP000074382"/>
    </source>
</evidence>
<dbReference type="PATRIC" id="fig|665004.4.peg.1905"/>
<gene>
    <name evidence="3" type="ORF">AC529_00340</name>
</gene>
<feature type="transmembrane region" description="Helical" evidence="1">
    <location>
        <begin position="178"/>
        <end position="196"/>
    </location>
</feature>
<dbReference type="Pfam" id="PF02517">
    <property type="entry name" value="Rce1-like"/>
    <property type="match status" value="1"/>
</dbReference>
<dbReference type="RefSeq" id="WP_068755408.1">
    <property type="nucleotide sequence ID" value="NZ_KQ950181.1"/>
</dbReference>
<feature type="transmembrane region" description="Helical" evidence="1">
    <location>
        <begin position="81"/>
        <end position="103"/>
    </location>
</feature>
<feature type="transmembrane region" description="Helical" evidence="1">
    <location>
        <begin position="227"/>
        <end position="247"/>
    </location>
</feature>
<feature type="transmembrane region" description="Helical" evidence="1">
    <location>
        <begin position="203"/>
        <end position="221"/>
    </location>
</feature>
<evidence type="ECO:0000313" key="3">
    <source>
        <dbReference type="EMBL" id="KUP98606.1"/>
    </source>
</evidence>
<proteinExistence type="predicted"/>
<dbReference type="Proteomes" id="UP000074382">
    <property type="component" value="Unassembled WGS sequence"/>
</dbReference>